<feature type="coiled-coil region" evidence="1">
    <location>
        <begin position="612"/>
        <end position="649"/>
    </location>
</feature>
<feature type="coiled-coil region" evidence="1">
    <location>
        <begin position="313"/>
        <end position="399"/>
    </location>
</feature>
<feature type="coiled-coil region" evidence="1">
    <location>
        <begin position="133"/>
        <end position="283"/>
    </location>
</feature>
<dbReference type="EMBL" id="JANTQA010000075">
    <property type="protein sequence ID" value="KAJ3424090.1"/>
    <property type="molecule type" value="Genomic_DNA"/>
</dbReference>
<evidence type="ECO:0000256" key="1">
    <source>
        <dbReference type="SAM" id="Coils"/>
    </source>
</evidence>
<gene>
    <name evidence="2" type="ORF">M0812_29722</name>
</gene>
<protein>
    <submittedName>
        <fullName evidence="2">Protein hook</fullName>
    </submittedName>
</protein>
<reference evidence="2" key="1">
    <citation type="submission" date="2022-08" db="EMBL/GenBank/DDBJ databases">
        <title>Novel sulphate-reducing endosymbionts in the free-living metamonad Anaeramoeba.</title>
        <authorList>
            <person name="Jerlstrom-Hultqvist J."/>
            <person name="Cepicka I."/>
            <person name="Gallot-Lavallee L."/>
            <person name="Salas-Leiva D."/>
            <person name="Curtis B.A."/>
            <person name="Zahonova K."/>
            <person name="Pipaliya S."/>
            <person name="Dacks J."/>
            <person name="Roger A.J."/>
        </authorList>
    </citation>
    <scope>NUCLEOTIDE SEQUENCE</scope>
    <source>
        <strain evidence="2">Busselton2</strain>
    </source>
</reference>
<sequence>MNKEEDSSLISWVNLLSNNKIEDLTDLQDGIILGRIITKIINKSIELPNQKVNNWNDCFENLKLITTMLEDYYKKTLSIKIDLRNSINLSKGFKEQNRIMKLLNEIQQNNINNDPNNDINLKSSQFFQILEQNRIYKNRINELEKNYEDLLEKNQNFILIKKKNELKQRQLIDQIDEYKKEVEHVKDQLIRSKKNKQELQEHYEESLEPFVEVVEKNNKELLEQEKKIKELKRENQQLMDEVDIRKENEIELIKTKKLLTKYKKKLTRVLESSNENLLENENKIEFYNDYYYNNNSNDNNKNEFNQNQLFNKLQKRKRKCLELQDALDTLINKKIAFEEMIDNLKQKNLKNEEKITKYFEEKEILREQKSQKELKNKELNEQLLELRDYIKNLELLKTNNNKLNIINNSQNIINNNDNTNNNNDNDSMFTNKPEFIKLKIENEILNNNILKSDQIEKQYRILKEKNILLNNEKNLILEKHRTLTIKSKKQKRQLENQVGMLEVMQEMKEREINNLKRKLNNSRNEIEMLQNKRENKDTNSNVFSNNNTYNITNNNNQNNHFNNNKSMIGNITLLSDKEKIILLQKEKWVLQNTIKQYEKVHENDEILDHNLNDDLEKKIIQQQILLKRLRQEIDKKNIDQEQFQNLKEENLKLKEIIRRELQPNNELMKKGNGNDEKKYPGGWKFDEEHFSKLLKLFNELKKEKIKSDEYIQIIDETLIRVINENSQFEKKFSENNNQIQDFKNYINIYSLENKLITSVFYDITNQIHQLKNNNKNKELQRINTSKIFDNKGSWMQKLRGNVIQNNFI</sequence>
<accession>A0AAV7Y7F8</accession>
<name>A0AAV7Y7F8_9EUKA</name>
<organism evidence="2 3">
    <name type="scientific">Anaeramoeba flamelloides</name>
    <dbReference type="NCBI Taxonomy" id="1746091"/>
    <lineage>
        <taxon>Eukaryota</taxon>
        <taxon>Metamonada</taxon>
        <taxon>Anaeramoebidae</taxon>
        <taxon>Anaeramoeba</taxon>
    </lineage>
</organism>
<dbReference type="SUPFAM" id="SSF116907">
    <property type="entry name" value="Hook domain"/>
    <property type="match status" value="1"/>
</dbReference>
<feature type="coiled-coil region" evidence="1">
    <location>
        <begin position="452"/>
        <end position="539"/>
    </location>
</feature>
<comment type="caution">
    <text evidence="2">The sequence shown here is derived from an EMBL/GenBank/DDBJ whole genome shotgun (WGS) entry which is preliminary data.</text>
</comment>
<dbReference type="Proteomes" id="UP001146793">
    <property type="component" value="Unassembled WGS sequence"/>
</dbReference>
<keyword evidence="1" id="KW-0175">Coiled coil</keyword>
<evidence type="ECO:0000313" key="2">
    <source>
        <dbReference type="EMBL" id="KAJ3424090.1"/>
    </source>
</evidence>
<dbReference type="AlphaFoldDB" id="A0AAV7Y7F8"/>
<proteinExistence type="predicted"/>
<evidence type="ECO:0000313" key="3">
    <source>
        <dbReference type="Proteomes" id="UP001146793"/>
    </source>
</evidence>